<reference evidence="2" key="1">
    <citation type="submission" date="2021-06" db="EMBL/GenBank/DDBJ databases">
        <title>Comparative genomics, transcriptomics and evolutionary studies reveal genomic signatures of adaptation to plant cell wall in hemibiotrophic fungi.</title>
        <authorList>
            <consortium name="DOE Joint Genome Institute"/>
            <person name="Baroncelli R."/>
            <person name="Diaz J.F."/>
            <person name="Benocci T."/>
            <person name="Peng M."/>
            <person name="Battaglia E."/>
            <person name="Haridas S."/>
            <person name="Andreopoulos W."/>
            <person name="Labutti K."/>
            <person name="Pangilinan J."/>
            <person name="Floch G.L."/>
            <person name="Makela M.R."/>
            <person name="Henrissat B."/>
            <person name="Grigoriev I.V."/>
            <person name="Crouch J.A."/>
            <person name="De Vries R.P."/>
            <person name="Sukno S.A."/>
            <person name="Thon M.R."/>
        </authorList>
    </citation>
    <scope>NUCLEOTIDE SEQUENCE</scope>
    <source>
        <strain evidence="2">CBS 125086</strain>
    </source>
</reference>
<dbReference type="GeneID" id="85435368"/>
<keyword evidence="1" id="KW-1133">Transmembrane helix</keyword>
<feature type="transmembrane region" description="Helical" evidence="1">
    <location>
        <begin position="92"/>
        <end position="113"/>
    </location>
</feature>
<organism evidence="2 3">
    <name type="scientific">Colletotrichum navitas</name>
    <dbReference type="NCBI Taxonomy" id="681940"/>
    <lineage>
        <taxon>Eukaryota</taxon>
        <taxon>Fungi</taxon>
        <taxon>Dikarya</taxon>
        <taxon>Ascomycota</taxon>
        <taxon>Pezizomycotina</taxon>
        <taxon>Sordariomycetes</taxon>
        <taxon>Hypocreomycetidae</taxon>
        <taxon>Glomerellales</taxon>
        <taxon>Glomerellaceae</taxon>
        <taxon>Colletotrichum</taxon>
        <taxon>Colletotrichum graminicola species complex</taxon>
    </lineage>
</organism>
<sequence length="198" mass="22113">MLYPYPYAVPNSQGPGMMSCHFAKSLSSFLSSPPWPASAPLSRFCHCTTPYTALTHCVCLSFCLPVCLSVSLDAFGILRSPPPFFPHRPPPSLLSSLHSLLFLLATCNFALLCERNPRKRKLTYPLSLLPNILDQSRYLFVPKEEELLPLSTPNPSIHTLVFASALHLHEGRRNTTLFTRLTDVEPNRITPPNTTPPR</sequence>
<comment type="caution">
    <text evidence="2">The sequence shown here is derived from an EMBL/GenBank/DDBJ whole genome shotgun (WGS) entry which is preliminary data.</text>
</comment>
<dbReference type="Proteomes" id="UP001230504">
    <property type="component" value="Unassembled WGS sequence"/>
</dbReference>
<name>A0AAD8PJI9_9PEZI</name>
<dbReference type="RefSeq" id="XP_060406973.1">
    <property type="nucleotide sequence ID" value="XM_060551128.1"/>
</dbReference>
<keyword evidence="1" id="KW-0812">Transmembrane</keyword>
<feature type="transmembrane region" description="Helical" evidence="1">
    <location>
        <begin position="51"/>
        <end position="72"/>
    </location>
</feature>
<proteinExistence type="predicted"/>
<accession>A0AAD8PJI9</accession>
<evidence type="ECO:0000256" key="1">
    <source>
        <dbReference type="SAM" id="Phobius"/>
    </source>
</evidence>
<dbReference type="EMBL" id="JAHLJV010000207">
    <property type="protein sequence ID" value="KAK1564138.1"/>
    <property type="molecule type" value="Genomic_DNA"/>
</dbReference>
<gene>
    <name evidence="2" type="ORF">LY79DRAFT_159162</name>
</gene>
<keyword evidence="3" id="KW-1185">Reference proteome</keyword>
<evidence type="ECO:0000313" key="3">
    <source>
        <dbReference type="Proteomes" id="UP001230504"/>
    </source>
</evidence>
<protein>
    <submittedName>
        <fullName evidence="2">Uncharacterized protein</fullName>
    </submittedName>
</protein>
<evidence type="ECO:0000313" key="2">
    <source>
        <dbReference type="EMBL" id="KAK1564138.1"/>
    </source>
</evidence>
<dbReference type="AlphaFoldDB" id="A0AAD8PJI9"/>
<keyword evidence="1" id="KW-0472">Membrane</keyword>